<dbReference type="PANTHER" id="PTHR46112:SF10">
    <property type="entry name" value="DIPEPTIDASE YKVY-RELATED"/>
    <property type="match status" value="1"/>
</dbReference>
<proteinExistence type="inferred from homology"/>
<evidence type="ECO:0000256" key="4">
    <source>
        <dbReference type="ARBA" id="ARBA00022801"/>
    </source>
</evidence>
<dbReference type="Gene3D" id="3.40.350.10">
    <property type="entry name" value="Creatinase/prolidase N-terminal domain"/>
    <property type="match status" value="1"/>
</dbReference>
<evidence type="ECO:0000256" key="3">
    <source>
        <dbReference type="ARBA" id="ARBA00022723"/>
    </source>
</evidence>
<dbReference type="PANTHER" id="PTHR46112">
    <property type="entry name" value="AMINOPEPTIDASE"/>
    <property type="match status" value="1"/>
</dbReference>
<evidence type="ECO:0000256" key="2">
    <source>
        <dbReference type="ARBA" id="ARBA00008766"/>
    </source>
</evidence>
<name>A0AB39HRW1_9BACI</name>
<dbReference type="GO" id="GO:0004177">
    <property type="term" value="F:aminopeptidase activity"/>
    <property type="evidence" value="ECO:0007669"/>
    <property type="project" value="UniProtKB-ARBA"/>
</dbReference>
<dbReference type="Pfam" id="PF00557">
    <property type="entry name" value="Peptidase_M24"/>
    <property type="match status" value="1"/>
</dbReference>
<dbReference type="InterPro" id="IPR001714">
    <property type="entry name" value="Pept_M24_MAP"/>
</dbReference>
<accession>A0AB39HRW1</accession>
<keyword evidence="3" id="KW-0479">Metal-binding</keyword>
<dbReference type="Pfam" id="PF01321">
    <property type="entry name" value="Creatinase_N"/>
    <property type="match status" value="1"/>
</dbReference>
<protein>
    <submittedName>
        <fullName evidence="8">M24 family metallopeptidase</fullName>
    </submittedName>
</protein>
<organism evidence="8">
    <name type="scientific">Ornithinibacillus sp. 4-3</name>
    <dbReference type="NCBI Taxonomy" id="3231488"/>
    <lineage>
        <taxon>Bacteria</taxon>
        <taxon>Bacillati</taxon>
        <taxon>Bacillota</taxon>
        <taxon>Bacilli</taxon>
        <taxon>Bacillales</taxon>
        <taxon>Bacillaceae</taxon>
        <taxon>Ornithinibacillus</taxon>
    </lineage>
</organism>
<comment type="similarity">
    <text evidence="2">Belongs to the peptidase M24B family.</text>
</comment>
<keyword evidence="5" id="KW-0464">Manganese</keyword>
<dbReference type="InterPro" id="IPR029149">
    <property type="entry name" value="Creatin/AminoP/Spt16_N"/>
</dbReference>
<evidence type="ECO:0000256" key="5">
    <source>
        <dbReference type="ARBA" id="ARBA00023211"/>
    </source>
</evidence>
<dbReference type="InterPro" id="IPR036005">
    <property type="entry name" value="Creatinase/aminopeptidase-like"/>
</dbReference>
<dbReference type="AlphaFoldDB" id="A0AB39HRW1"/>
<evidence type="ECO:0000259" key="7">
    <source>
        <dbReference type="Pfam" id="PF01321"/>
    </source>
</evidence>
<dbReference type="CDD" id="cd01092">
    <property type="entry name" value="APP-like"/>
    <property type="match status" value="1"/>
</dbReference>
<dbReference type="GO" id="GO:0008235">
    <property type="term" value="F:metalloexopeptidase activity"/>
    <property type="evidence" value="ECO:0007669"/>
    <property type="project" value="UniProtKB-ARBA"/>
</dbReference>
<dbReference type="InterPro" id="IPR001131">
    <property type="entry name" value="Peptidase_M24B_aminopep-P_CS"/>
</dbReference>
<keyword evidence="4" id="KW-0378">Hydrolase</keyword>
<feature type="domain" description="Peptidase M24" evidence="6">
    <location>
        <begin position="146"/>
        <end position="349"/>
    </location>
</feature>
<evidence type="ECO:0000259" key="6">
    <source>
        <dbReference type="Pfam" id="PF00557"/>
    </source>
</evidence>
<dbReference type="Gene3D" id="3.90.230.10">
    <property type="entry name" value="Creatinase/methionine aminopeptidase superfamily"/>
    <property type="match status" value="1"/>
</dbReference>
<dbReference type="FunFam" id="3.90.230.10:FF:000014">
    <property type="entry name" value="Aminopeptidase P family protein"/>
    <property type="match status" value="1"/>
</dbReference>
<dbReference type="PRINTS" id="PR00599">
    <property type="entry name" value="MAPEPTIDASE"/>
</dbReference>
<feature type="domain" description="Creatinase N-terminal" evidence="7">
    <location>
        <begin position="4"/>
        <end position="139"/>
    </location>
</feature>
<evidence type="ECO:0000313" key="8">
    <source>
        <dbReference type="EMBL" id="XDK32518.1"/>
    </source>
</evidence>
<dbReference type="RefSeq" id="WP_368653206.1">
    <property type="nucleotide sequence ID" value="NZ_CP162599.1"/>
</dbReference>
<sequence>MSDRINKLANWLKDQEIDFAFVHAVPNVYYLSGFACNPMERLLGLLVFPNDDPIMVCPQLEAEQVTRTGWEHEIIGVADDQNPWELISASIAAKGIDSIKKFAVEEEEISYARVNQLKNLYPEAPVISMGERLSAMRLIKDEAEIEKMREAARLADYAIEVGVKALKAGVTEVEVAAHITYQLRKEGIRGISNFPLVLFGEKSSLPHGSAGDVSLKDGDFVLFDLGVEVDGYYSDITRTFVFGSVDEKQKEVYHTVLDSNEAAINATTVGTRLGDIDEASRNVIAGKGYGEYYIHRVGHGLGLEVHEYPSMHGKNNELAQAGMTFTIEPGIYIPGFGGVRIEDDVLVTKSGPEVLTKYPKHLQVING</sequence>
<dbReference type="SUPFAM" id="SSF53092">
    <property type="entry name" value="Creatinase/prolidase N-terminal domain"/>
    <property type="match status" value="1"/>
</dbReference>
<reference evidence="8" key="1">
    <citation type="submission" date="2024-07" db="EMBL/GenBank/DDBJ databases">
        <title>Halotolerant mesophilic bacterium Ornithinibacillus sp. 4-3, sp. nov., isolated from soil.</title>
        <authorList>
            <person name="Sidarenka A.V."/>
            <person name="Guliayeva D.E."/>
            <person name="Leanovich S.I."/>
            <person name="Hileuskaya K.S."/>
            <person name="Akhremchuk A.E."/>
            <person name="Sikolenko M.A."/>
            <person name="Valentovich L.N."/>
        </authorList>
    </citation>
    <scope>NUCLEOTIDE SEQUENCE</scope>
    <source>
        <strain evidence="8">4-3</strain>
    </source>
</reference>
<dbReference type="InterPro" id="IPR000994">
    <property type="entry name" value="Pept_M24"/>
</dbReference>
<dbReference type="InterPro" id="IPR000587">
    <property type="entry name" value="Creatinase_N"/>
</dbReference>
<dbReference type="SUPFAM" id="SSF55920">
    <property type="entry name" value="Creatinase/aminopeptidase"/>
    <property type="match status" value="1"/>
</dbReference>
<dbReference type="GO" id="GO:0046872">
    <property type="term" value="F:metal ion binding"/>
    <property type="evidence" value="ECO:0007669"/>
    <property type="project" value="UniProtKB-KW"/>
</dbReference>
<dbReference type="PROSITE" id="PS00491">
    <property type="entry name" value="PROLINE_PEPTIDASE"/>
    <property type="match status" value="1"/>
</dbReference>
<gene>
    <name evidence="8" type="ORF">AB4Y30_16155</name>
</gene>
<dbReference type="EMBL" id="CP162599">
    <property type="protein sequence ID" value="XDK32518.1"/>
    <property type="molecule type" value="Genomic_DNA"/>
</dbReference>
<dbReference type="InterPro" id="IPR050659">
    <property type="entry name" value="Peptidase_M24B"/>
</dbReference>
<evidence type="ECO:0000256" key="1">
    <source>
        <dbReference type="ARBA" id="ARBA00001936"/>
    </source>
</evidence>
<comment type="cofactor">
    <cofactor evidence="1">
        <name>Mn(2+)</name>
        <dbReference type="ChEBI" id="CHEBI:29035"/>
    </cofactor>
</comment>